<name>A0A7W6BFA2_9SPHN</name>
<dbReference type="Pfam" id="PF00593">
    <property type="entry name" value="TonB_dep_Rec_b-barrel"/>
    <property type="match status" value="1"/>
</dbReference>
<dbReference type="PANTHER" id="PTHR32552">
    <property type="entry name" value="FERRICHROME IRON RECEPTOR-RELATED"/>
    <property type="match status" value="1"/>
</dbReference>
<dbReference type="SUPFAM" id="SSF56935">
    <property type="entry name" value="Porins"/>
    <property type="match status" value="1"/>
</dbReference>
<proteinExistence type="inferred from homology"/>
<keyword evidence="13" id="KW-0732">Signal</keyword>
<feature type="signal peptide" evidence="13">
    <location>
        <begin position="1"/>
        <end position="28"/>
    </location>
</feature>
<keyword evidence="10 11" id="KW-0998">Cell outer membrane</keyword>
<dbReference type="Gene3D" id="2.40.170.20">
    <property type="entry name" value="TonB-dependent receptor, beta-barrel domain"/>
    <property type="match status" value="1"/>
</dbReference>
<dbReference type="GO" id="GO:0006826">
    <property type="term" value="P:iron ion transport"/>
    <property type="evidence" value="ECO:0007669"/>
    <property type="project" value="UniProtKB-KW"/>
</dbReference>
<evidence type="ECO:0000259" key="15">
    <source>
        <dbReference type="Pfam" id="PF07715"/>
    </source>
</evidence>
<evidence type="ECO:0000256" key="11">
    <source>
        <dbReference type="PROSITE-ProRule" id="PRU01360"/>
    </source>
</evidence>
<evidence type="ECO:0000256" key="2">
    <source>
        <dbReference type="ARBA" id="ARBA00022448"/>
    </source>
</evidence>
<evidence type="ECO:0000256" key="5">
    <source>
        <dbReference type="ARBA" id="ARBA00022692"/>
    </source>
</evidence>
<dbReference type="Proteomes" id="UP000571950">
    <property type="component" value="Unassembled WGS sequence"/>
</dbReference>
<evidence type="ECO:0000256" key="1">
    <source>
        <dbReference type="ARBA" id="ARBA00004571"/>
    </source>
</evidence>
<evidence type="ECO:0000256" key="4">
    <source>
        <dbReference type="ARBA" id="ARBA00022496"/>
    </source>
</evidence>
<evidence type="ECO:0000256" key="7">
    <source>
        <dbReference type="ARBA" id="ARBA00023065"/>
    </source>
</evidence>
<feature type="chain" id="PRO_5031167716" evidence="13">
    <location>
        <begin position="29"/>
        <end position="806"/>
    </location>
</feature>
<feature type="domain" description="TonB-dependent receptor-like beta-barrel" evidence="14">
    <location>
        <begin position="332"/>
        <end position="759"/>
    </location>
</feature>
<keyword evidence="8 12" id="KW-0798">TonB box</keyword>
<organism evidence="16 17">
    <name type="scientific">Sphingobium jiangsuense</name>
    <dbReference type="NCBI Taxonomy" id="870476"/>
    <lineage>
        <taxon>Bacteria</taxon>
        <taxon>Pseudomonadati</taxon>
        <taxon>Pseudomonadota</taxon>
        <taxon>Alphaproteobacteria</taxon>
        <taxon>Sphingomonadales</taxon>
        <taxon>Sphingomonadaceae</taxon>
        <taxon>Sphingobium</taxon>
    </lineage>
</organism>
<dbReference type="InterPro" id="IPR039426">
    <property type="entry name" value="TonB-dep_rcpt-like"/>
</dbReference>
<feature type="domain" description="TonB-dependent receptor plug" evidence="15">
    <location>
        <begin position="61"/>
        <end position="169"/>
    </location>
</feature>
<dbReference type="PANTHER" id="PTHR32552:SF81">
    <property type="entry name" value="TONB-DEPENDENT OUTER MEMBRANE RECEPTOR"/>
    <property type="match status" value="1"/>
</dbReference>
<gene>
    <name evidence="16" type="ORF">GGR43_001548</name>
</gene>
<comment type="subcellular location">
    <subcellularLocation>
        <location evidence="1 11">Cell outer membrane</location>
        <topology evidence="1 11">Multi-pass membrane protein</topology>
    </subcellularLocation>
</comment>
<sequence length="806" mass="86298">MVLSTRNRHFMGAASMLALMLLALESEAAAQTGAGASASPPEDQAGSADIVVTGRLRAERLQDVPIAVTALSGATIAEQAVVDVQGISKLVPMMVVGRQVSGSAASIFLRGVGSSSLSSGFDQSVALNLDGIAMTRGREIVNAQYDIRQVEVMKGPQALFFGKNSTGGVVAITTADPGARFEAMAKLGYEFVADERYAEGFVSGPLTDSLGVRFAGRVSKMDGFFVNTAQPNALSGLDRTVSSRRVPYGESLSGRLTVVYDPGDGFDATLKLSATHMEDSGVAYERLCGGGRTTPLAIAGIVDPYADCKLDGRLSTANVPQEIAATMDYARRDGKLYTEHNSRVAMLRLNKTMGPITLTSITGYYRFRQGDQNNFGGAAAGTYNAQQSYYRQISQELRALTDFDGPVNLTAGLFFADGKMRYDFGTLNLALAPAPGSGRLDSFTKRSGFSGKTYSAFGELKWNIMPTLELAGGARWTKEKKDSYVQTPYVHPLAPASTVVARNIEDHFRDDNVSPQATLTWKPTPDLTLYAAYKQGFKSGGYNTSLTFNATTDKSFGEFGSEKAEGQEVGLRAAFFRRALHLNVTAYDYDYKGLQVQVYNAITQVQRVQNAGNLRTRGIEAEAVLAVPGVPGFELRGAAAYNKATYSDYLAACYTGQTIAGGCNLQPGPSGAFTSQDVEGRQAPKAPKYAAQLGASYDFALSGPLRLALSGGMQYTSRYNYSDALRPDAIQKGFTRWDAAVRLRQENAGWEVALIGRNLTNEYVITSASDVGRTGGGTGTAAGVVGDINAIVERPREVHLQFSIRF</sequence>
<keyword evidence="16" id="KW-0675">Receptor</keyword>
<evidence type="ECO:0000256" key="12">
    <source>
        <dbReference type="RuleBase" id="RU003357"/>
    </source>
</evidence>
<evidence type="ECO:0000256" key="10">
    <source>
        <dbReference type="ARBA" id="ARBA00023237"/>
    </source>
</evidence>
<dbReference type="InterPro" id="IPR036942">
    <property type="entry name" value="Beta-barrel_TonB_sf"/>
</dbReference>
<evidence type="ECO:0000256" key="3">
    <source>
        <dbReference type="ARBA" id="ARBA00022452"/>
    </source>
</evidence>
<dbReference type="InterPro" id="IPR000531">
    <property type="entry name" value="Beta-barrel_TonB"/>
</dbReference>
<keyword evidence="3 11" id="KW-1134">Transmembrane beta strand</keyword>
<dbReference type="AlphaFoldDB" id="A0A7W6BFA2"/>
<keyword evidence="7" id="KW-0406">Ion transport</keyword>
<keyword evidence="5 11" id="KW-0812">Transmembrane</keyword>
<dbReference type="PROSITE" id="PS52016">
    <property type="entry name" value="TONB_DEPENDENT_REC_3"/>
    <property type="match status" value="1"/>
</dbReference>
<evidence type="ECO:0000256" key="9">
    <source>
        <dbReference type="ARBA" id="ARBA00023136"/>
    </source>
</evidence>
<evidence type="ECO:0000313" key="16">
    <source>
        <dbReference type="EMBL" id="MBB3925833.1"/>
    </source>
</evidence>
<evidence type="ECO:0000256" key="8">
    <source>
        <dbReference type="ARBA" id="ARBA00023077"/>
    </source>
</evidence>
<comment type="similarity">
    <text evidence="11 12">Belongs to the TonB-dependent receptor family.</text>
</comment>
<evidence type="ECO:0000256" key="13">
    <source>
        <dbReference type="SAM" id="SignalP"/>
    </source>
</evidence>
<dbReference type="EMBL" id="JACIDT010000004">
    <property type="protein sequence ID" value="MBB3925833.1"/>
    <property type="molecule type" value="Genomic_DNA"/>
</dbReference>
<reference evidence="16 17" key="1">
    <citation type="submission" date="2020-08" db="EMBL/GenBank/DDBJ databases">
        <title>Genomic Encyclopedia of Type Strains, Phase IV (KMG-IV): sequencing the most valuable type-strain genomes for metagenomic binning, comparative biology and taxonomic classification.</title>
        <authorList>
            <person name="Goeker M."/>
        </authorList>
    </citation>
    <scope>NUCLEOTIDE SEQUENCE [LARGE SCALE GENOMIC DNA]</scope>
    <source>
        <strain evidence="16 17">DSM 26189</strain>
    </source>
</reference>
<evidence type="ECO:0000313" key="17">
    <source>
        <dbReference type="Proteomes" id="UP000571950"/>
    </source>
</evidence>
<comment type="caution">
    <text evidence="16">The sequence shown here is derived from an EMBL/GenBank/DDBJ whole genome shotgun (WGS) entry which is preliminary data.</text>
</comment>
<protein>
    <submittedName>
        <fullName evidence="16">Outer membrane receptor protein involved in Fe transport</fullName>
    </submittedName>
</protein>
<accession>A0A7W6BFA2</accession>
<evidence type="ECO:0000256" key="6">
    <source>
        <dbReference type="ARBA" id="ARBA00023004"/>
    </source>
</evidence>
<keyword evidence="4" id="KW-0410">Iron transport</keyword>
<keyword evidence="2 11" id="KW-0813">Transport</keyword>
<dbReference type="RefSeq" id="WP_188071380.1">
    <property type="nucleotide sequence ID" value="NZ_BSPS01000070.1"/>
</dbReference>
<keyword evidence="6" id="KW-0408">Iron</keyword>
<evidence type="ECO:0000259" key="14">
    <source>
        <dbReference type="Pfam" id="PF00593"/>
    </source>
</evidence>
<keyword evidence="9 11" id="KW-0472">Membrane</keyword>
<dbReference type="Pfam" id="PF07715">
    <property type="entry name" value="Plug"/>
    <property type="match status" value="1"/>
</dbReference>
<dbReference type="InterPro" id="IPR012910">
    <property type="entry name" value="Plug_dom"/>
</dbReference>
<keyword evidence="17" id="KW-1185">Reference proteome</keyword>
<dbReference type="GO" id="GO:0009279">
    <property type="term" value="C:cell outer membrane"/>
    <property type="evidence" value="ECO:0007669"/>
    <property type="project" value="UniProtKB-SubCell"/>
</dbReference>